<sequence length="539" mass="58924">MPCSLEVIPSSDSLNMYGPPDASTSFSLSGRITITINPSSWPLSRRSPTRHILKSLIVTFEGRQESITPETGYGAVRLCLVTRELVSGAPLQLSNATQGGEKTCIWHFVFDLQIPGWLPETSSWGSPSPFHGDAGTRYALYASASFFDGEECSSAPTAGPSSWMTAITSCMTLPFGGGQTNIVEAPQCPIVVARYVDPPRMEDSCAAFPMSAFVVDAQRASMESPRHGIPPVVLSKVRVGALVPSPVSFEGGSFPIELRVRATDLEDGFRARLQLTEVNVDIEQTEFFRNTMPRNEIEAAKWPVPPCSYQPPYLPLRQTHSLASFFDAGLVITPAHFRSTVTRTFSLLPLDQSGLFNVGGNTHVFVRHPSSLPESDPEDWYVLDMHIPILQEPYQSDWAGLRGARPSEDTPLFTVQHLLHLALRVQYTDSYGIVAAERLQFSVPLNFVRATPLHIDPRIQTLIPPLLPPVVAHVGAGLEQLVGVGMGMNKGAAYTNRLPPYSQLFHPNGEEKINWSMQLPLYEPPASSPSTTSTIAGLT</sequence>
<dbReference type="KEGG" id="cput:CONPUDRAFT_97342"/>
<evidence type="ECO:0000313" key="1">
    <source>
        <dbReference type="EMBL" id="EIW84908.1"/>
    </source>
</evidence>
<proteinExistence type="predicted"/>
<dbReference type="Proteomes" id="UP000053558">
    <property type="component" value="Unassembled WGS sequence"/>
</dbReference>
<reference evidence="2" key="1">
    <citation type="journal article" date="2012" name="Science">
        <title>The Paleozoic origin of enzymatic lignin decomposition reconstructed from 31 fungal genomes.</title>
        <authorList>
            <person name="Floudas D."/>
            <person name="Binder M."/>
            <person name="Riley R."/>
            <person name="Barry K."/>
            <person name="Blanchette R.A."/>
            <person name="Henrissat B."/>
            <person name="Martinez A.T."/>
            <person name="Otillar R."/>
            <person name="Spatafora J.W."/>
            <person name="Yadav J.S."/>
            <person name="Aerts A."/>
            <person name="Benoit I."/>
            <person name="Boyd A."/>
            <person name="Carlson A."/>
            <person name="Copeland A."/>
            <person name="Coutinho P.M."/>
            <person name="de Vries R.P."/>
            <person name="Ferreira P."/>
            <person name="Findley K."/>
            <person name="Foster B."/>
            <person name="Gaskell J."/>
            <person name="Glotzer D."/>
            <person name="Gorecki P."/>
            <person name="Heitman J."/>
            <person name="Hesse C."/>
            <person name="Hori C."/>
            <person name="Igarashi K."/>
            <person name="Jurgens J.A."/>
            <person name="Kallen N."/>
            <person name="Kersten P."/>
            <person name="Kohler A."/>
            <person name="Kuees U."/>
            <person name="Kumar T.K.A."/>
            <person name="Kuo A."/>
            <person name="LaButti K."/>
            <person name="Larrondo L.F."/>
            <person name="Lindquist E."/>
            <person name="Ling A."/>
            <person name="Lombard V."/>
            <person name="Lucas S."/>
            <person name="Lundell T."/>
            <person name="Martin R."/>
            <person name="McLaughlin D.J."/>
            <person name="Morgenstern I."/>
            <person name="Morin E."/>
            <person name="Murat C."/>
            <person name="Nagy L.G."/>
            <person name="Nolan M."/>
            <person name="Ohm R.A."/>
            <person name="Patyshakuliyeva A."/>
            <person name="Rokas A."/>
            <person name="Ruiz-Duenas F.J."/>
            <person name="Sabat G."/>
            <person name="Salamov A."/>
            <person name="Samejima M."/>
            <person name="Schmutz J."/>
            <person name="Slot J.C."/>
            <person name="St John F."/>
            <person name="Stenlid J."/>
            <person name="Sun H."/>
            <person name="Sun S."/>
            <person name="Syed K."/>
            <person name="Tsang A."/>
            <person name="Wiebenga A."/>
            <person name="Young D."/>
            <person name="Pisabarro A."/>
            <person name="Eastwood D.C."/>
            <person name="Martin F."/>
            <person name="Cullen D."/>
            <person name="Grigoriev I.V."/>
            <person name="Hibbett D.S."/>
        </authorList>
    </citation>
    <scope>NUCLEOTIDE SEQUENCE [LARGE SCALE GENOMIC DNA]</scope>
    <source>
        <strain evidence="2">RWD-64-598 SS2</strain>
    </source>
</reference>
<evidence type="ECO:0000313" key="2">
    <source>
        <dbReference type="Proteomes" id="UP000053558"/>
    </source>
</evidence>
<dbReference type="EMBL" id="JH711574">
    <property type="protein sequence ID" value="EIW84908.1"/>
    <property type="molecule type" value="Genomic_DNA"/>
</dbReference>
<accession>A0A5M3N0L2</accession>
<keyword evidence="2" id="KW-1185">Reference proteome</keyword>
<organism evidence="1 2">
    <name type="scientific">Coniophora puteana (strain RWD-64-598)</name>
    <name type="common">Brown rot fungus</name>
    <dbReference type="NCBI Taxonomy" id="741705"/>
    <lineage>
        <taxon>Eukaryota</taxon>
        <taxon>Fungi</taxon>
        <taxon>Dikarya</taxon>
        <taxon>Basidiomycota</taxon>
        <taxon>Agaricomycotina</taxon>
        <taxon>Agaricomycetes</taxon>
        <taxon>Agaricomycetidae</taxon>
        <taxon>Boletales</taxon>
        <taxon>Coniophorineae</taxon>
        <taxon>Coniophoraceae</taxon>
        <taxon>Coniophora</taxon>
    </lineage>
</organism>
<dbReference type="OrthoDB" id="1638493at2759"/>
<protein>
    <recommendedName>
        <fullName evidence="3">Arrestin-like N-terminal domain-containing protein</fullName>
    </recommendedName>
</protein>
<name>A0A5M3N0L2_CONPW</name>
<dbReference type="RefSeq" id="XP_007764572.1">
    <property type="nucleotide sequence ID" value="XM_007766382.1"/>
</dbReference>
<dbReference type="GeneID" id="19211806"/>
<comment type="caution">
    <text evidence="1">The sequence shown here is derived from an EMBL/GenBank/DDBJ whole genome shotgun (WGS) entry which is preliminary data.</text>
</comment>
<gene>
    <name evidence="1" type="ORF">CONPUDRAFT_97342</name>
</gene>
<evidence type="ECO:0008006" key="3">
    <source>
        <dbReference type="Google" id="ProtNLM"/>
    </source>
</evidence>
<dbReference type="AlphaFoldDB" id="A0A5M3N0L2"/>
<dbReference type="OMA" id="EANANDW"/>